<keyword evidence="2" id="KW-1185">Reference proteome</keyword>
<name>G0L0W1_ZOBGA</name>
<proteinExistence type="predicted"/>
<dbReference type="STRING" id="63186.ZOBELLIA_427"/>
<dbReference type="AlphaFoldDB" id="G0L0W1"/>
<gene>
    <name evidence="1" type="ordered locus">zobellia_427</name>
</gene>
<accession>G0L0W1</accession>
<dbReference type="KEGG" id="zga:ZOBELLIA_427"/>
<reference evidence="1 2" key="2">
    <citation type="journal article" date="2012" name="Environ. Microbiol.">
        <title>Characterization of the first alginolytic operons in a marine bacterium: from their emergence in marine Flavobacteriia to their independent transfers to marine Proteobacteria and human gut Bacteroides.</title>
        <authorList>
            <person name="Thomas F."/>
            <person name="Barbeyron T."/>
            <person name="Tonon T."/>
            <person name="Genicot S."/>
            <person name="Czjzek M."/>
            <person name="Michel G."/>
        </authorList>
    </citation>
    <scope>NUCLEOTIDE SEQUENCE [LARGE SCALE GENOMIC DNA]</scope>
    <source>
        <strain evidence="2">DSM 12802 / CCUG 47099 / CIP 106680 / NCIMB 13871 / Dsij</strain>
    </source>
</reference>
<organism evidence="1 2">
    <name type="scientific">Zobellia galactanivorans (strain DSM 12802 / CCUG 47099 / CIP 106680 / NCIMB 13871 / Dsij)</name>
    <dbReference type="NCBI Taxonomy" id="63186"/>
    <lineage>
        <taxon>Bacteria</taxon>
        <taxon>Pseudomonadati</taxon>
        <taxon>Bacteroidota</taxon>
        <taxon>Flavobacteriia</taxon>
        <taxon>Flavobacteriales</taxon>
        <taxon>Flavobacteriaceae</taxon>
        <taxon>Zobellia</taxon>
    </lineage>
</organism>
<dbReference type="EMBL" id="FP476056">
    <property type="protein sequence ID" value="CAZ94500.1"/>
    <property type="molecule type" value="Genomic_DNA"/>
</dbReference>
<protein>
    <submittedName>
        <fullName evidence="1">Uncharacterized protein</fullName>
    </submittedName>
</protein>
<dbReference type="Proteomes" id="UP000008898">
    <property type="component" value="Chromosome"/>
</dbReference>
<sequence>MSQIGLSSQSVGAEEVKNVLNGIVVQTAPASKNGRRSN</sequence>
<evidence type="ECO:0000313" key="1">
    <source>
        <dbReference type="EMBL" id="CAZ94500.1"/>
    </source>
</evidence>
<evidence type="ECO:0000313" key="2">
    <source>
        <dbReference type="Proteomes" id="UP000008898"/>
    </source>
</evidence>
<reference evidence="2" key="1">
    <citation type="submission" date="2009-07" db="EMBL/GenBank/DDBJ databases">
        <title>Complete genome sequence of Zobellia galactanivorans Dsij.</title>
        <authorList>
            <consortium name="Genoscope - CEA"/>
        </authorList>
    </citation>
    <scope>NUCLEOTIDE SEQUENCE [LARGE SCALE GENOMIC DNA]</scope>
    <source>
        <strain evidence="2">DSM 12802 / CCUG 47099 / CIP 106680 / NCIMB 13871 / Dsij</strain>
    </source>
</reference>
<dbReference type="HOGENOM" id="CLU_3335249_0_0_10"/>